<dbReference type="CDD" id="cd19757">
    <property type="entry name" value="Bbox1"/>
    <property type="match status" value="1"/>
</dbReference>
<accession>A0ABY7EKP5</accession>
<feature type="coiled-coil region" evidence="1">
    <location>
        <begin position="130"/>
        <end position="161"/>
    </location>
</feature>
<dbReference type="EMBL" id="CP111018">
    <property type="protein sequence ID" value="WAR10563.1"/>
    <property type="molecule type" value="Genomic_DNA"/>
</dbReference>
<dbReference type="Gene3D" id="3.30.160.60">
    <property type="entry name" value="Classic Zinc Finger"/>
    <property type="match status" value="1"/>
</dbReference>
<dbReference type="InterPro" id="IPR000315">
    <property type="entry name" value="Znf_B-box"/>
</dbReference>
<dbReference type="Proteomes" id="UP001164746">
    <property type="component" value="Chromosome 7"/>
</dbReference>
<name>A0ABY7EKP5_MYAAR</name>
<proteinExistence type="predicted"/>
<reference evidence="3" key="1">
    <citation type="submission" date="2022-11" db="EMBL/GenBank/DDBJ databases">
        <title>Centuries of genome instability and evolution in soft-shell clam transmissible cancer (bioRxiv).</title>
        <authorList>
            <person name="Hart S.F.M."/>
            <person name="Yonemitsu M.A."/>
            <person name="Giersch R.M."/>
            <person name="Beal B.F."/>
            <person name="Arriagada G."/>
            <person name="Davis B.W."/>
            <person name="Ostrander E.A."/>
            <person name="Goff S.P."/>
            <person name="Metzger M.J."/>
        </authorList>
    </citation>
    <scope>NUCLEOTIDE SEQUENCE</scope>
    <source>
        <strain evidence="3">MELC-2E11</strain>
        <tissue evidence="3">Siphon/mantle</tissue>
    </source>
</reference>
<protein>
    <recommendedName>
        <fullName evidence="2">B box-type domain-containing protein</fullName>
    </recommendedName>
</protein>
<gene>
    <name evidence="3" type="ORF">MAR_035639</name>
</gene>
<keyword evidence="4" id="KW-1185">Reference proteome</keyword>
<evidence type="ECO:0000313" key="4">
    <source>
        <dbReference type="Proteomes" id="UP001164746"/>
    </source>
</evidence>
<organism evidence="3 4">
    <name type="scientific">Mya arenaria</name>
    <name type="common">Soft-shell clam</name>
    <dbReference type="NCBI Taxonomy" id="6604"/>
    <lineage>
        <taxon>Eukaryota</taxon>
        <taxon>Metazoa</taxon>
        <taxon>Spiralia</taxon>
        <taxon>Lophotrochozoa</taxon>
        <taxon>Mollusca</taxon>
        <taxon>Bivalvia</taxon>
        <taxon>Autobranchia</taxon>
        <taxon>Heteroconchia</taxon>
        <taxon>Euheterodonta</taxon>
        <taxon>Imparidentia</taxon>
        <taxon>Neoheterodontei</taxon>
        <taxon>Myida</taxon>
        <taxon>Myoidea</taxon>
        <taxon>Myidae</taxon>
        <taxon>Mya</taxon>
    </lineage>
</organism>
<evidence type="ECO:0000259" key="2">
    <source>
        <dbReference type="Pfam" id="PF00643"/>
    </source>
</evidence>
<evidence type="ECO:0000313" key="3">
    <source>
        <dbReference type="EMBL" id="WAR10563.1"/>
    </source>
</evidence>
<dbReference type="Pfam" id="PF00643">
    <property type="entry name" value="zf-B_box"/>
    <property type="match status" value="1"/>
</dbReference>
<evidence type="ECO:0000256" key="1">
    <source>
        <dbReference type="SAM" id="Coils"/>
    </source>
</evidence>
<sequence length="332" mass="37958">MASKQNQCEICFKENAVGHCETCGDVGENCVDIHKKGKVFQTHTVVLYEAVKMHEDGGDKPNIFMRDITEEKCKQHPTERAIFLCNVHESMICGRCLHSEHIPCVKEVVDLLKEGITIDCEKVNTMKSLLMEVKDEILLLKNEAEQSKDNYKKTADKCVQDCMELGNTIKRRVDELTSGIRDGITDKQNENLTIHSHISKLCDEKTKWCDDEDSKIDNFVDNNLAGHLYLMSRHFEKEASDVRSHLKEMKHKHTFKGFDFKENNVILKCLFEDLDEVCEQQDEVTGSDDGNSNDVFASTPKINKTRRELTVLLNQAKDELDNSEKVCTNLIV</sequence>
<keyword evidence="1" id="KW-0175">Coiled coil</keyword>
<feature type="domain" description="B box-type" evidence="2">
    <location>
        <begin position="70"/>
        <end position="101"/>
    </location>
</feature>